<evidence type="ECO:0000313" key="7">
    <source>
        <dbReference type="Proteomes" id="UP000028488"/>
    </source>
</evidence>
<name>A0A076EBU9_RHOOP</name>
<dbReference type="Pfam" id="PF00106">
    <property type="entry name" value="adh_short"/>
    <property type="match status" value="1"/>
</dbReference>
<gene>
    <name evidence="6" type="ORF">EP51_03600</name>
</gene>
<evidence type="ECO:0000256" key="4">
    <source>
        <dbReference type="ARBA" id="ARBA00040781"/>
    </source>
</evidence>
<dbReference type="RefSeq" id="WP_037232202.1">
    <property type="nucleotide sequence ID" value="NZ_CP008947.1"/>
</dbReference>
<comment type="similarity">
    <text evidence="2">Belongs to the short-chain dehydrogenases/reductases (SDR) family.</text>
</comment>
<dbReference type="Proteomes" id="UP000028488">
    <property type="component" value="Chromosome"/>
</dbReference>
<evidence type="ECO:0000256" key="1">
    <source>
        <dbReference type="ARBA" id="ARBA00004191"/>
    </source>
</evidence>
<dbReference type="PRINTS" id="PR00081">
    <property type="entry name" value="GDHRDH"/>
</dbReference>
<dbReference type="Gene3D" id="3.40.50.720">
    <property type="entry name" value="NAD(P)-binding Rossmann-like Domain"/>
    <property type="match status" value="2"/>
</dbReference>
<keyword evidence="3" id="KW-0134">Cell wall</keyword>
<keyword evidence="3" id="KW-0964">Secreted</keyword>
<reference evidence="6 7" key="1">
    <citation type="submission" date="2014-07" db="EMBL/GenBank/DDBJ databases">
        <title>Genome Sequence of Rhodococcus opacus Strain R7, a Biodegrader of Mono- and Polycyclic Aromatic Hydrocarbons.</title>
        <authorList>
            <person name="Di Gennaro P."/>
            <person name="Zampolli J."/>
            <person name="Presti I."/>
            <person name="Cappelletti M."/>
            <person name="D'Ursi P."/>
            <person name="Orro A."/>
            <person name="Mezzelani A."/>
            <person name="Milanesi L."/>
        </authorList>
    </citation>
    <scope>NUCLEOTIDE SEQUENCE [LARGE SCALE GENOMIC DNA]</scope>
    <source>
        <strain evidence="6 7">R7</strain>
    </source>
</reference>
<accession>A0A076EBU9</accession>
<dbReference type="AlphaFoldDB" id="A0A076EBU9"/>
<dbReference type="InterPro" id="IPR002347">
    <property type="entry name" value="SDR_fam"/>
</dbReference>
<organism evidence="6 7">
    <name type="scientific">Rhodococcus opacus</name>
    <name type="common">Nocardia opaca</name>
    <dbReference type="NCBI Taxonomy" id="37919"/>
    <lineage>
        <taxon>Bacteria</taxon>
        <taxon>Bacillati</taxon>
        <taxon>Actinomycetota</taxon>
        <taxon>Actinomycetes</taxon>
        <taxon>Mycobacteriales</taxon>
        <taxon>Nocardiaceae</taxon>
        <taxon>Rhodococcus</taxon>
    </lineage>
</organism>
<dbReference type="EMBL" id="CP008947">
    <property type="protein sequence ID" value="AII03745.1"/>
    <property type="molecule type" value="Genomic_DNA"/>
</dbReference>
<evidence type="ECO:0000313" key="6">
    <source>
        <dbReference type="EMBL" id="AII03745.1"/>
    </source>
</evidence>
<proteinExistence type="inferred from homology"/>
<dbReference type="PANTHER" id="PTHR42879">
    <property type="entry name" value="3-OXOACYL-(ACYL-CARRIER-PROTEIN) REDUCTASE"/>
    <property type="match status" value="1"/>
</dbReference>
<dbReference type="InterPro" id="IPR050259">
    <property type="entry name" value="SDR"/>
</dbReference>
<dbReference type="SUPFAM" id="SSF51735">
    <property type="entry name" value="NAD(P)-binding Rossmann-fold domains"/>
    <property type="match status" value="1"/>
</dbReference>
<dbReference type="eggNOG" id="COG1028">
    <property type="taxonomic scope" value="Bacteria"/>
</dbReference>
<dbReference type="InterPro" id="IPR036291">
    <property type="entry name" value="NAD(P)-bd_dom_sf"/>
</dbReference>
<dbReference type="GO" id="GO:0004316">
    <property type="term" value="F:3-oxoacyl-[acyl-carrier-protein] reductase (NADPH) activity"/>
    <property type="evidence" value="ECO:0007669"/>
    <property type="project" value="UniProtKB-EC"/>
</dbReference>
<evidence type="ECO:0000256" key="2">
    <source>
        <dbReference type="ARBA" id="ARBA00006484"/>
    </source>
</evidence>
<comment type="catalytic activity">
    <reaction evidence="5">
        <text>a (3R)-hydroxyacyl-[ACP] + NADP(+) = a 3-oxoacyl-[ACP] + NADPH + H(+)</text>
        <dbReference type="Rhea" id="RHEA:17397"/>
        <dbReference type="Rhea" id="RHEA-COMP:9916"/>
        <dbReference type="Rhea" id="RHEA-COMP:9945"/>
        <dbReference type="ChEBI" id="CHEBI:15378"/>
        <dbReference type="ChEBI" id="CHEBI:57783"/>
        <dbReference type="ChEBI" id="CHEBI:58349"/>
        <dbReference type="ChEBI" id="CHEBI:78776"/>
        <dbReference type="ChEBI" id="CHEBI:78827"/>
        <dbReference type="EC" id="1.1.1.100"/>
    </reaction>
    <physiologicalReaction direction="right-to-left" evidence="5">
        <dbReference type="Rhea" id="RHEA:17399"/>
    </physiologicalReaction>
</comment>
<comment type="subcellular location">
    <subcellularLocation>
        <location evidence="1">Secreted</location>
        <location evidence="1">Cell wall</location>
    </subcellularLocation>
</comment>
<evidence type="ECO:0000256" key="3">
    <source>
        <dbReference type="ARBA" id="ARBA00022512"/>
    </source>
</evidence>
<sequence length="228" mass="23601">MHPSTRTAVVTGSDSPMGRAVALALADDGFHIGLAYAADRDSAESTAAAVRSRSVNAAVQRMDLADLPDSAAAVDEFARELGGIGVLVSCPGSTAVECIQRAVRYMIASGGGGRIVNITPSSSGLGGLTGLLAAELARYSITVNSVVVPVAEPDFASPGPDDREVAAVASYLTAPAAMFVTGAAYVVDGTRIAMIPHSLTEAGTRRPARRANRIRSYTGRWAPTRWTR</sequence>
<evidence type="ECO:0000256" key="5">
    <source>
        <dbReference type="ARBA" id="ARBA00047400"/>
    </source>
</evidence>
<protein>
    <recommendedName>
        <fullName evidence="4">3-oxoacyl-[acyl-carrier-protein] reductase MabA</fullName>
    </recommendedName>
</protein>